<feature type="transmembrane region" description="Helical" evidence="14">
    <location>
        <begin position="348"/>
        <end position="377"/>
    </location>
</feature>
<evidence type="ECO:0000313" key="16">
    <source>
        <dbReference type="EMBL" id="MPL67813.1"/>
    </source>
</evidence>
<organism evidence="16">
    <name type="scientific">bioreactor metagenome</name>
    <dbReference type="NCBI Taxonomy" id="1076179"/>
    <lineage>
        <taxon>unclassified sequences</taxon>
        <taxon>metagenomes</taxon>
        <taxon>ecological metagenomes</taxon>
    </lineage>
</organism>
<evidence type="ECO:0000256" key="7">
    <source>
        <dbReference type="ARBA" id="ARBA00022741"/>
    </source>
</evidence>
<sequence length="777" mass="83913">MSAGKKAVIAIAGNPNSGKTTLFNALTGLHQRVGNWPGVTVEKKTGSLEVGDTLIEVVDLPGIYSLSSYSEDEKIARDYILSHEASLVINIVDASNLERNLFLTLNLLEMHVPVIVALNMVDLARKKGLTIDHKALSATLGVPVVPLSAINRGDVDRLKKELPALIGSTKPVALKVGYPEIVENAIGELETRFRDIALELNAAPRWLALKILEGDEHFLRQVTRLGAIKEEEITALLQGIERQLKDGADSLIASGRYEFIAAAVKECRAAAQSKRKPHGAGGALDKLVLNRFLGIPIFLLIMYLLFWVVIKVGGAFIDFFDISFGALFVDGFSRLLESIGSPSWLTAILAGGVGAGIQTVATFLPIMFMMFFMLALLEDSGYMSRAAFVMDRALRAIGLPGKAFIPMIVGFGCSVPAIMATRTLENKRDRYLTVFMVPFMSCGARLPVYALFGAAFFPNSSGLIVLSIYLVGVLLAVGTGFMLKKTLFKGESAPFIMELPPYHVPRLLDLFKHSWMRLKMFALRAGRVIILAVALLGILNSIGTDGSFGNQDQENSVLSVVGKAITPVFSPMGIDRDNWPATVGLFTGLFAKEAVVGTLTGLYGQLDAAENSERDSGPEGAAEESEPWSLGAELLAALQSIPEAFSGLAESILDPLGLSLVSGDEEAVAESVETDIGIFASMRNHFKNNSHAAYAYLLFVLIYFPCLAALGALVREVGPLFGWIAVVYLTVLAWITSTLYYQISSGGQIVWIGVALLLLAGIILFFSALKKKMILDQ</sequence>
<dbReference type="InterPro" id="IPR030389">
    <property type="entry name" value="G_FEOB_dom"/>
</dbReference>
<gene>
    <name evidence="16" type="primary">feoB_9</name>
    <name evidence="16" type="ORF">SDC9_13516</name>
</gene>
<keyword evidence="3" id="KW-1003">Cell membrane</keyword>
<dbReference type="FunFam" id="3.40.50.300:FF:000426">
    <property type="entry name" value="Ferrous iron transport protein B"/>
    <property type="match status" value="1"/>
</dbReference>
<evidence type="ECO:0000256" key="2">
    <source>
        <dbReference type="ARBA" id="ARBA00022448"/>
    </source>
</evidence>
<evidence type="ECO:0000256" key="8">
    <source>
        <dbReference type="ARBA" id="ARBA00022989"/>
    </source>
</evidence>
<dbReference type="PRINTS" id="PR00326">
    <property type="entry name" value="GTP1OBG"/>
</dbReference>
<name>A0A644TLK3_9ZZZZ</name>
<keyword evidence="9" id="KW-0408">Iron</keyword>
<comment type="subcellular location">
    <subcellularLocation>
        <location evidence="1">Cell inner membrane</location>
        <topology evidence="1">Multi-pass membrane protein</topology>
    </subcellularLocation>
</comment>
<evidence type="ECO:0000256" key="12">
    <source>
        <dbReference type="ARBA" id="ARBA00023136"/>
    </source>
</evidence>
<dbReference type="InterPro" id="IPR011642">
    <property type="entry name" value="Gate_dom"/>
</dbReference>
<dbReference type="CDD" id="cd01879">
    <property type="entry name" value="FeoB"/>
    <property type="match status" value="1"/>
</dbReference>
<reference evidence="16" key="1">
    <citation type="submission" date="2019-08" db="EMBL/GenBank/DDBJ databases">
        <authorList>
            <person name="Kucharzyk K."/>
            <person name="Murdoch R.W."/>
            <person name="Higgins S."/>
            <person name="Loffler F."/>
        </authorList>
    </citation>
    <scope>NUCLEOTIDE SEQUENCE</scope>
</reference>
<dbReference type="InterPro" id="IPR041069">
    <property type="entry name" value="FeoB_Cyto"/>
</dbReference>
<feature type="domain" description="FeoB-type G" evidence="15">
    <location>
        <begin position="6"/>
        <end position="168"/>
    </location>
</feature>
<evidence type="ECO:0000256" key="1">
    <source>
        <dbReference type="ARBA" id="ARBA00004429"/>
    </source>
</evidence>
<dbReference type="PANTHER" id="PTHR43185:SF1">
    <property type="entry name" value="FE(2+) TRANSPORTER FEOB"/>
    <property type="match status" value="1"/>
</dbReference>
<dbReference type="Pfam" id="PF07664">
    <property type="entry name" value="FeoB_C"/>
    <property type="match status" value="1"/>
</dbReference>
<keyword evidence="2" id="KW-0813">Transport</keyword>
<keyword evidence="12 14" id="KW-0472">Membrane</keyword>
<evidence type="ECO:0000256" key="3">
    <source>
        <dbReference type="ARBA" id="ARBA00022475"/>
    </source>
</evidence>
<dbReference type="Pfam" id="PF02421">
    <property type="entry name" value="FeoB_N"/>
    <property type="match status" value="1"/>
</dbReference>
<feature type="transmembrane region" description="Helical" evidence="14">
    <location>
        <begin position="463"/>
        <end position="483"/>
    </location>
</feature>
<feature type="transmembrane region" description="Helical" evidence="14">
    <location>
        <begin position="431"/>
        <end position="457"/>
    </location>
</feature>
<feature type="transmembrane region" description="Helical" evidence="14">
    <location>
        <begin position="397"/>
        <end position="419"/>
    </location>
</feature>
<dbReference type="AlphaFoldDB" id="A0A644TLK3"/>
<protein>
    <recommendedName>
        <fullName evidence="13">Ferrous iron transport protein B</fullName>
    </recommendedName>
</protein>
<feature type="transmembrane region" description="Helical" evidence="14">
    <location>
        <begin position="521"/>
        <end position="542"/>
    </location>
</feature>
<dbReference type="Gene3D" id="3.40.50.300">
    <property type="entry name" value="P-loop containing nucleotide triphosphate hydrolases"/>
    <property type="match status" value="1"/>
</dbReference>
<dbReference type="InterPro" id="IPR005225">
    <property type="entry name" value="Small_GTP-bd"/>
</dbReference>
<dbReference type="GO" id="GO:0005525">
    <property type="term" value="F:GTP binding"/>
    <property type="evidence" value="ECO:0007669"/>
    <property type="project" value="UniProtKB-KW"/>
</dbReference>
<keyword evidence="4" id="KW-0410">Iron transport</keyword>
<feature type="transmembrane region" description="Helical" evidence="14">
    <location>
        <begin position="749"/>
        <end position="769"/>
    </location>
</feature>
<dbReference type="NCBIfam" id="TIGR00231">
    <property type="entry name" value="small_GTP"/>
    <property type="match status" value="1"/>
</dbReference>
<dbReference type="EMBL" id="VSSQ01000038">
    <property type="protein sequence ID" value="MPL67813.1"/>
    <property type="molecule type" value="Genomic_DNA"/>
</dbReference>
<evidence type="ECO:0000256" key="10">
    <source>
        <dbReference type="ARBA" id="ARBA00023065"/>
    </source>
</evidence>
<dbReference type="InterPro" id="IPR006073">
    <property type="entry name" value="GTP-bd"/>
</dbReference>
<dbReference type="PROSITE" id="PS51711">
    <property type="entry name" value="G_FEOB"/>
    <property type="match status" value="1"/>
</dbReference>
<dbReference type="NCBIfam" id="NF007105">
    <property type="entry name" value="PRK09554.1"/>
    <property type="match status" value="1"/>
</dbReference>
<evidence type="ECO:0000256" key="4">
    <source>
        <dbReference type="ARBA" id="ARBA00022496"/>
    </source>
</evidence>
<dbReference type="InterPro" id="IPR003373">
    <property type="entry name" value="Fe2_transport_prot-B"/>
</dbReference>
<evidence type="ECO:0000259" key="15">
    <source>
        <dbReference type="PROSITE" id="PS51711"/>
    </source>
</evidence>
<dbReference type="PANTHER" id="PTHR43185">
    <property type="entry name" value="FERROUS IRON TRANSPORT PROTEIN B"/>
    <property type="match status" value="1"/>
</dbReference>
<keyword evidence="5" id="KW-0997">Cell inner membrane</keyword>
<keyword evidence="7" id="KW-0547">Nucleotide-binding</keyword>
<comment type="caution">
    <text evidence="16">The sequence shown here is derived from an EMBL/GenBank/DDBJ whole genome shotgun (WGS) entry which is preliminary data.</text>
</comment>
<evidence type="ECO:0000256" key="14">
    <source>
        <dbReference type="SAM" id="Phobius"/>
    </source>
</evidence>
<dbReference type="Pfam" id="PF17910">
    <property type="entry name" value="FeoB_Cyto"/>
    <property type="match status" value="1"/>
</dbReference>
<evidence type="ECO:0000256" key="9">
    <source>
        <dbReference type="ARBA" id="ARBA00023004"/>
    </source>
</evidence>
<evidence type="ECO:0000256" key="11">
    <source>
        <dbReference type="ARBA" id="ARBA00023134"/>
    </source>
</evidence>
<accession>A0A644TLK3</accession>
<dbReference type="InterPro" id="IPR027417">
    <property type="entry name" value="P-loop_NTPase"/>
</dbReference>
<feature type="transmembrane region" description="Helical" evidence="14">
    <location>
        <begin position="292"/>
        <end position="310"/>
    </location>
</feature>
<dbReference type="Pfam" id="PF07670">
    <property type="entry name" value="Gate"/>
    <property type="match status" value="2"/>
</dbReference>
<feature type="transmembrane region" description="Helical" evidence="14">
    <location>
        <begin position="720"/>
        <end position="743"/>
    </location>
</feature>
<keyword evidence="10" id="KW-0406">Ion transport</keyword>
<keyword evidence="11" id="KW-0342">GTP-binding</keyword>
<dbReference type="GO" id="GO:0015093">
    <property type="term" value="F:ferrous iron transmembrane transporter activity"/>
    <property type="evidence" value="ECO:0007669"/>
    <property type="project" value="InterPro"/>
</dbReference>
<dbReference type="GO" id="GO:0005886">
    <property type="term" value="C:plasma membrane"/>
    <property type="evidence" value="ECO:0007669"/>
    <property type="project" value="UniProtKB-SubCell"/>
</dbReference>
<proteinExistence type="predicted"/>
<keyword evidence="8 14" id="KW-1133">Transmembrane helix</keyword>
<evidence type="ECO:0000256" key="13">
    <source>
        <dbReference type="ARBA" id="ARBA00031200"/>
    </source>
</evidence>
<dbReference type="Gene3D" id="1.10.287.1770">
    <property type="match status" value="1"/>
</dbReference>
<dbReference type="InterPro" id="IPR011640">
    <property type="entry name" value="Fe2_transport_prot_B_C"/>
</dbReference>
<evidence type="ECO:0000256" key="5">
    <source>
        <dbReference type="ARBA" id="ARBA00022519"/>
    </source>
</evidence>
<feature type="transmembrane region" description="Helical" evidence="14">
    <location>
        <begin position="693"/>
        <end position="713"/>
    </location>
</feature>
<keyword evidence="6 14" id="KW-0812">Transmembrane</keyword>
<dbReference type="NCBIfam" id="TIGR00437">
    <property type="entry name" value="feoB"/>
    <property type="match status" value="1"/>
</dbReference>
<evidence type="ECO:0000256" key="6">
    <source>
        <dbReference type="ARBA" id="ARBA00022692"/>
    </source>
</evidence>
<dbReference type="InterPro" id="IPR050860">
    <property type="entry name" value="FeoB_GTPase"/>
</dbReference>
<dbReference type="SUPFAM" id="SSF52540">
    <property type="entry name" value="P-loop containing nucleoside triphosphate hydrolases"/>
    <property type="match status" value="1"/>
</dbReference>